<evidence type="ECO:0000256" key="5">
    <source>
        <dbReference type="ARBA" id="ARBA00023015"/>
    </source>
</evidence>
<dbReference type="InterPro" id="IPR025662">
    <property type="entry name" value="Sigma_54_int_dom_ATP-bd_1"/>
</dbReference>
<dbReference type="InterPro" id="IPR058031">
    <property type="entry name" value="AAA_lid_NorR"/>
</dbReference>
<sequence length="449" mass="49721">MKRARVLVVDDEPIARENLVHILIKAGHRASAAGDGNEALILLAGEPFDLVLTDLRMPGMDGMELLAAIKRRSPETEVIVVTGHAAVETAVTAMRLGAFTYVSKPIHVEEVLAQVGKALEKNAMRREITRLRQSVDPASGLSRLIGGSDPMEALRQSILQVARLECNVLITGETGTGKELVARTIHDLSPRSKGRFMAVNCGAFSEELISNELFGHEREAFTGAGARRKGLIEAAAGGTLFLDEIGELPLSMQVKLLRVLQERTFLRVGGTEEAPMDARVLSATNKDLRKESETGAFRQDLFYRLDVITVHVPPLSERREDIPELARHFLVKHAAASGRSVQLSPEVLDKLLLYEYPGNVRELENIVQKALAVCEGDVIEPVHLLADLRDERIRPTRGARRDWPTLEAHEKSYIRDVLEEVEGNKSKAARILGIDRVSLWRKVKRYGLE</sequence>
<dbReference type="GO" id="GO:0005524">
    <property type="term" value="F:ATP binding"/>
    <property type="evidence" value="ECO:0007669"/>
    <property type="project" value="UniProtKB-KW"/>
</dbReference>
<keyword evidence="4" id="KW-0902">Two-component regulatory system</keyword>
<keyword evidence="1 8" id="KW-0597">Phosphoprotein</keyword>
<dbReference type="SUPFAM" id="SSF52540">
    <property type="entry name" value="P-loop containing nucleoside triphosphate hydrolases"/>
    <property type="match status" value="1"/>
</dbReference>
<dbReference type="GO" id="GO:0006355">
    <property type="term" value="P:regulation of DNA-templated transcription"/>
    <property type="evidence" value="ECO:0007669"/>
    <property type="project" value="InterPro"/>
</dbReference>
<dbReference type="PROSITE" id="PS50110">
    <property type="entry name" value="RESPONSE_REGULATORY"/>
    <property type="match status" value="1"/>
</dbReference>
<dbReference type="Proteomes" id="UP000006250">
    <property type="component" value="Unassembled WGS sequence"/>
</dbReference>
<keyword evidence="6" id="KW-0238">DNA-binding</keyword>
<evidence type="ECO:0000259" key="10">
    <source>
        <dbReference type="PROSITE" id="PS50110"/>
    </source>
</evidence>
<accession>E1K0C4</accession>
<reference evidence="11 12" key="1">
    <citation type="submission" date="2010-08" db="EMBL/GenBank/DDBJ databases">
        <title>The draft genome of Desulfovibrio fructosovorans JJ.</title>
        <authorList>
            <consortium name="US DOE Joint Genome Institute (JGI-PGF)"/>
            <person name="Lucas S."/>
            <person name="Copeland A."/>
            <person name="Lapidus A."/>
            <person name="Cheng J.-F."/>
            <person name="Bruce D."/>
            <person name="Goodwin L."/>
            <person name="Pitluck S."/>
            <person name="Land M.L."/>
            <person name="Hauser L."/>
            <person name="Chang Y.-J."/>
            <person name="Jeffries C."/>
            <person name="Wall J.D."/>
            <person name="Stahl D.A."/>
            <person name="Arkin A.P."/>
            <person name="Dehal P."/>
            <person name="Stolyar S.M."/>
            <person name="Hazen T.C."/>
            <person name="Woyke T.J."/>
        </authorList>
    </citation>
    <scope>NUCLEOTIDE SEQUENCE [LARGE SCALE GENOMIC DNA]</scope>
    <source>
        <strain evidence="11 12">JJ</strain>
    </source>
</reference>
<evidence type="ECO:0000313" key="11">
    <source>
        <dbReference type="EMBL" id="EFL49955.1"/>
    </source>
</evidence>
<dbReference type="GO" id="GO:0043565">
    <property type="term" value="F:sequence-specific DNA binding"/>
    <property type="evidence" value="ECO:0007669"/>
    <property type="project" value="InterPro"/>
</dbReference>
<dbReference type="EMBL" id="AECZ01000029">
    <property type="protein sequence ID" value="EFL49955.1"/>
    <property type="molecule type" value="Genomic_DNA"/>
</dbReference>
<keyword evidence="5" id="KW-0805">Transcription regulation</keyword>
<dbReference type="InterPro" id="IPR027417">
    <property type="entry name" value="P-loop_NTPase"/>
</dbReference>
<dbReference type="SUPFAM" id="SSF46689">
    <property type="entry name" value="Homeodomain-like"/>
    <property type="match status" value="1"/>
</dbReference>
<dbReference type="FunFam" id="3.40.50.2300:FF:000018">
    <property type="entry name" value="DNA-binding transcriptional regulator NtrC"/>
    <property type="match status" value="1"/>
</dbReference>
<dbReference type="InterPro" id="IPR025943">
    <property type="entry name" value="Sigma_54_int_dom_ATP-bd_2"/>
</dbReference>
<dbReference type="InterPro" id="IPR002197">
    <property type="entry name" value="HTH_Fis"/>
</dbReference>
<evidence type="ECO:0000256" key="8">
    <source>
        <dbReference type="PROSITE-ProRule" id="PRU00169"/>
    </source>
</evidence>
<evidence type="ECO:0000313" key="12">
    <source>
        <dbReference type="Proteomes" id="UP000006250"/>
    </source>
</evidence>
<dbReference type="Pfam" id="PF00158">
    <property type="entry name" value="Sigma54_activat"/>
    <property type="match status" value="1"/>
</dbReference>
<dbReference type="Gene3D" id="3.40.50.2300">
    <property type="match status" value="1"/>
</dbReference>
<dbReference type="Gene3D" id="1.10.8.60">
    <property type="match status" value="1"/>
</dbReference>
<dbReference type="PANTHER" id="PTHR32071">
    <property type="entry name" value="TRANSCRIPTIONAL REGULATORY PROTEIN"/>
    <property type="match status" value="1"/>
</dbReference>
<feature type="modified residue" description="4-aspartylphosphate" evidence="8">
    <location>
        <position position="54"/>
    </location>
</feature>
<keyword evidence="12" id="KW-1185">Reference proteome</keyword>
<dbReference type="PRINTS" id="PR01590">
    <property type="entry name" value="HTHFIS"/>
</dbReference>
<dbReference type="InterPro" id="IPR011006">
    <property type="entry name" value="CheY-like_superfamily"/>
</dbReference>
<dbReference type="SUPFAM" id="SSF52172">
    <property type="entry name" value="CheY-like"/>
    <property type="match status" value="1"/>
</dbReference>
<dbReference type="Gene3D" id="1.10.10.60">
    <property type="entry name" value="Homeodomain-like"/>
    <property type="match status" value="1"/>
</dbReference>
<keyword evidence="7" id="KW-0804">Transcription</keyword>
<dbReference type="PROSITE" id="PS00676">
    <property type="entry name" value="SIGMA54_INTERACT_2"/>
    <property type="match status" value="1"/>
</dbReference>
<evidence type="ECO:0000259" key="9">
    <source>
        <dbReference type="PROSITE" id="PS50045"/>
    </source>
</evidence>
<evidence type="ECO:0000256" key="4">
    <source>
        <dbReference type="ARBA" id="ARBA00023012"/>
    </source>
</evidence>
<dbReference type="Gene3D" id="3.40.50.300">
    <property type="entry name" value="P-loop containing nucleotide triphosphate hydrolases"/>
    <property type="match status" value="1"/>
</dbReference>
<dbReference type="InterPro" id="IPR001789">
    <property type="entry name" value="Sig_transdc_resp-reg_receiver"/>
</dbReference>
<dbReference type="Pfam" id="PF25601">
    <property type="entry name" value="AAA_lid_14"/>
    <property type="match status" value="1"/>
</dbReference>
<dbReference type="CDD" id="cd00009">
    <property type="entry name" value="AAA"/>
    <property type="match status" value="1"/>
</dbReference>
<dbReference type="Pfam" id="PF02954">
    <property type="entry name" value="HTH_8"/>
    <property type="match status" value="1"/>
</dbReference>
<dbReference type="InterPro" id="IPR025944">
    <property type="entry name" value="Sigma_54_int_dom_CS"/>
</dbReference>
<dbReference type="InterPro" id="IPR009057">
    <property type="entry name" value="Homeodomain-like_sf"/>
</dbReference>
<dbReference type="InterPro" id="IPR003593">
    <property type="entry name" value="AAA+_ATPase"/>
</dbReference>
<dbReference type="STRING" id="596151.DesfrDRAFT_3324"/>
<feature type="domain" description="Sigma-54 factor interaction" evidence="9">
    <location>
        <begin position="144"/>
        <end position="372"/>
    </location>
</feature>
<dbReference type="GO" id="GO:0000160">
    <property type="term" value="P:phosphorelay signal transduction system"/>
    <property type="evidence" value="ECO:0007669"/>
    <property type="project" value="UniProtKB-KW"/>
</dbReference>
<dbReference type="SMART" id="SM00448">
    <property type="entry name" value="REC"/>
    <property type="match status" value="1"/>
</dbReference>
<dbReference type="InterPro" id="IPR002078">
    <property type="entry name" value="Sigma_54_int"/>
</dbReference>
<dbReference type="PROSITE" id="PS00675">
    <property type="entry name" value="SIGMA54_INTERACT_1"/>
    <property type="match status" value="1"/>
</dbReference>
<dbReference type="eggNOG" id="COG2204">
    <property type="taxonomic scope" value="Bacteria"/>
</dbReference>
<dbReference type="Pfam" id="PF00072">
    <property type="entry name" value="Response_reg"/>
    <property type="match status" value="1"/>
</dbReference>
<dbReference type="OrthoDB" id="9763792at2"/>
<protein>
    <submittedName>
        <fullName evidence="11">Two component, sigma54 specific, transcriptional regulator, Fis family</fullName>
    </submittedName>
</protein>
<keyword evidence="2" id="KW-0547">Nucleotide-binding</keyword>
<keyword evidence="3" id="KW-0067">ATP-binding</keyword>
<gene>
    <name evidence="11" type="ORF">DesfrDRAFT_3324</name>
</gene>
<feature type="domain" description="Response regulatory" evidence="10">
    <location>
        <begin position="5"/>
        <end position="119"/>
    </location>
</feature>
<evidence type="ECO:0000256" key="7">
    <source>
        <dbReference type="ARBA" id="ARBA00023163"/>
    </source>
</evidence>
<evidence type="ECO:0000256" key="6">
    <source>
        <dbReference type="ARBA" id="ARBA00023125"/>
    </source>
</evidence>
<dbReference type="PROSITE" id="PS50045">
    <property type="entry name" value="SIGMA54_INTERACT_4"/>
    <property type="match status" value="1"/>
</dbReference>
<evidence type="ECO:0000256" key="3">
    <source>
        <dbReference type="ARBA" id="ARBA00022840"/>
    </source>
</evidence>
<comment type="caution">
    <text evidence="11">The sequence shown here is derived from an EMBL/GenBank/DDBJ whole genome shotgun (WGS) entry which is preliminary data.</text>
</comment>
<evidence type="ECO:0000256" key="2">
    <source>
        <dbReference type="ARBA" id="ARBA00022741"/>
    </source>
</evidence>
<dbReference type="PROSITE" id="PS00688">
    <property type="entry name" value="SIGMA54_INTERACT_3"/>
    <property type="match status" value="1"/>
</dbReference>
<dbReference type="PANTHER" id="PTHR32071:SF119">
    <property type="entry name" value="SIGMA L-DEPENDENT TRANSCRIPTIONAL REGULATOR YPLP-RELATED"/>
    <property type="match status" value="1"/>
</dbReference>
<organism evidence="11 12">
    <name type="scientific">Solidesulfovibrio fructosivorans JJ]</name>
    <dbReference type="NCBI Taxonomy" id="596151"/>
    <lineage>
        <taxon>Bacteria</taxon>
        <taxon>Pseudomonadati</taxon>
        <taxon>Thermodesulfobacteriota</taxon>
        <taxon>Desulfovibrionia</taxon>
        <taxon>Desulfovibrionales</taxon>
        <taxon>Desulfovibrionaceae</taxon>
        <taxon>Solidesulfovibrio</taxon>
    </lineage>
</organism>
<name>E1K0C4_SOLFR</name>
<dbReference type="FunFam" id="3.40.50.300:FF:000006">
    <property type="entry name" value="DNA-binding transcriptional regulator NtrC"/>
    <property type="match status" value="1"/>
</dbReference>
<proteinExistence type="predicted"/>
<dbReference type="SMART" id="SM00382">
    <property type="entry name" value="AAA"/>
    <property type="match status" value="1"/>
</dbReference>
<dbReference type="AlphaFoldDB" id="E1K0C4"/>
<dbReference type="RefSeq" id="WP_005995781.1">
    <property type="nucleotide sequence ID" value="NZ_AECZ01000029.1"/>
</dbReference>
<evidence type="ECO:0000256" key="1">
    <source>
        <dbReference type="ARBA" id="ARBA00022553"/>
    </source>
</evidence>